<reference evidence="2 3" key="2">
    <citation type="submission" date="2009-02" db="EMBL/GenBank/DDBJ databases">
        <title>Draft genome sequence of Clostridium methylpentosum (DSM 5476).</title>
        <authorList>
            <person name="Sudarsanam P."/>
            <person name="Ley R."/>
            <person name="Guruge J."/>
            <person name="Turnbaugh P.J."/>
            <person name="Mahowald M."/>
            <person name="Liep D."/>
            <person name="Gordon J."/>
        </authorList>
    </citation>
    <scope>NUCLEOTIDE SEQUENCE [LARGE SCALE GENOMIC DNA]</scope>
    <source>
        <strain evidence="2 3">DSM 5476</strain>
    </source>
</reference>
<dbReference type="eggNOG" id="COG4866">
    <property type="taxonomic scope" value="Bacteria"/>
</dbReference>
<dbReference type="Pfam" id="PF09924">
    <property type="entry name" value="LPG_synthase_C"/>
    <property type="match status" value="1"/>
</dbReference>
<accession>C0EEI8</accession>
<dbReference type="SUPFAM" id="SSF55729">
    <property type="entry name" value="Acyl-CoA N-acyltransferases (Nat)"/>
    <property type="match status" value="2"/>
</dbReference>
<feature type="domain" description="Phosphatidylglycerol lysyltransferase C-terminal" evidence="1">
    <location>
        <begin position="22"/>
        <end position="294"/>
    </location>
</feature>
<organism evidence="2 3">
    <name type="scientific">[Clostridium] methylpentosum DSM 5476</name>
    <dbReference type="NCBI Taxonomy" id="537013"/>
    <lineage>
        <taxon>Bacteria</taxon>
        <taxon>Bacillati</taxon>
        <taxon>Bacillota</taxon>
        <taxon>Clostridia</taxon>
        <taxon>Eubacteriales</taxon>
        <taxon>Oscillospiraceae</taxon>
        <taxon>Oscillospiraceae incertae sedis</taxon>
    </lineage>
</organism>
<sequence>MLNFKSIELEDKPWVDELNARSDYRGCEYAFGTIFIWQFIYGTKIARFEDFVLCRSGKAGEYSYLYPAGSGDVARAIEAIETDAAENGCPFRMHSVNSQAREELERLFPGKYSFTEVRDGFDYIYTSESLATLKGKKLHSKRNHINRFRENYEGRWAYEDISPANLAECMTMNKRWCSQNDCMLDDDKLGEQCAVAQSFRHFEALGFKGGLLRVDGEVVAFSMGEPLSSDTFVVHIEKAFADIQGAYPMINQQFVLANCMEYTYVNREEDTGAEGLRKAKLSYHPAILETKYSVKHL</sequence>
<dbReference type="InterPro" id="IPR024320">
    <property type="entry name" value="LPG_synthase_C"/>
</dbReference>
<proteinExistence type="predicted"/>
<dbReference type="AlphaFoldDB" id="C0EEI8"/>
<name>C0EEI8_9FIRM</name>
<dbReference type="HOGENOM" id="CLU_058411_0_0_9"/>
<reference evidence="2 3" key="1">
    <citation type="submission" date="2009-01" db="EMBL/GenBank/DDBJ databases">
        <authorList>
            <person name="Fulton L."/>
            <person name="Clifton S."/>
            <person name="Fulton B."/>
            <person name="Xu J."/>
            <person name="Minx P."/>
            <person name="Pepin K.H."/>
            <person name="Johnson M."/>
            <person name="Bhonagiri V."/>
            <person name="Nash W.E."/>
            <person name="Mardis E.R."/>
            <person name="Wilson R.K."/>
        </authorList>
    </citation>
    <scope>NUCLEOTIDE SEQUENCE [LARGE SCALE GENOMIC DNA]</scope>
    <source>
        <strain evidence="2 3">DSM 5476</strain>
    </source>
</reference>
<dbReference type="PIRSF" id="PIRSF018688">
    <property type="entry name" value="UCP018688"/>
    <property type="match status" value="1"/>
</dbReference>
<dbReference type="InterPro" id="IPR016732">
    <property type="entry name" value="UCP018688"/>
</dbReference>
<protein>
    <recommendedName>
        <fullName evidence="1">Phosphatidylglycerol lysyltransferase C-terminal domain-containing protein</fullName>
    </recommendedName>
</protein>
<evidence type="ECO:0000313" key="2">
    <source>
        <dbReference type="EMBL" id="EEG30113.1"/>
    </source>
</evidence>
<dbReference type="EMBL" id="ACEC01000073">
    <property type="protein sequence ID" value="EEG30113.1"/>
    <property type="molecule type" value="Genomic_DNA"/>
</dbReference>
<comment type="caution">
    <text evidence="2">The sequence shown here is derived from an EMBL/GenBank/DDBJ whole genome shotgun (WGS) entry which is preliminary data.</text>
</comment>
<gene>
    <name evidence="2" type="ORF">CLOSTMETH_02274</name>
</gene>
<dbReference type="Proteomes" id="UP000003340">
    <property type="component" value="Unassembled WGS sequence"/>
</dbReference>
<evidence type="ECO:0000259" key="1">
    <source>
        <dbReference type="Pfam" id="PF09924"/>
    </source>
</evidence>
<dbReference type="PANTHER" id="PTHR41373:SF1">
    <property type="entry name" value="PHOSPHATIDYLGLYCEROL LYSYLTRANSFERASE C-TERMINAL DOMAIN-CONTAINING PROTEIN"/>
    <property type="match status" value="1"/>
</dbReference>
<keyword evidence="3" id="KW-1185">Reference proteome</keyword>
<dbReference type="InterPro" id="IPR016181">
    <property type="entry name" value="Acyl_CoA_acyltransferase"/>
</dbReference>
<dbReference type="PANTHER" id="PTHR41373">
    <property type="entry name" value="DUF2156 DOMAIN-CONTAINING PROTEIN"/>
    <property type="match status" value="1"/>
</dbReference>
<dbReference type="STRING" id="537013.CLOSTMETH_02274"/>
<evidence type="ECO:0000313" key="3">
    <source>
        <dbReference type="Proteomes" id="UP000003340"/>
    </source>
</evidence>
<dbReference type="Gene3D" id="3.40.630.30">
    <property type="match status" value="1"/>
</dbReference>